<keyword evidence="3" id="KW-1185">Reference proteome</keyword>
<proteinExistence type="predicted"/>
<evidence type="ECO:0000313" key="2">
    <source>
        <dbReference type="EMBL" id="RXT42909.1"/>
    </source>
</evidence>
<evidence type="ECO:0000256" key="1">
    <source>
        <dbReference type="SAM" id="MobiDB-lite"/>
    </source>
</evidence>
<accession>A0A4V1P553</accession>
<organism evidence="2 3">
    <name type="scientific">Bradyrhizobium betae</name>
    <dbReference type="NCBI Taxonomy" id="244734"/>
    <lineage>
        <taxon>Bacteria</taxon>
        <taxon>Pseudomonadati</taxon>
        <taxon>Pseudomonadota</taxon>
        <taxon>Alphaproteobacteria</taxon>
        <taxon>Hyphomicrobiales</taxon>
        <taxon>Nitrobacteraceae</taxon>
        <taxon>Bradyrhizobium</taxon>
    </lineage>
</organism>
<feature type="region of interest" description="Disordered" evidence="1">
    <location>
        <begin position="42"/>
        <end position="61"/>
    </location>
</feature>
<name>A0A4V1P553_9BRAD</name>
<dbReference type="EMBL" id="MZXW01000032">
    <property type="protein sequence ID" value="RXT42909.1"/>
    <property type="molecule type" value="Genomic_DNA"/>
</dbReference>
<dbReference type="Proteomes" id="UP000290819">
    <property type="component" value="Unassembled WGS sequence"/>
</dbReference>
<comment type="caution">
    <text evidence="2">The sequence shown here is derived from an EMBL/GenBank/DDBJ whole genome shotgun (WGS) entry which is preliminary data.</text>
</comment>
<gene>
    <name evidence="2" type="ORF">B5V03_24090</name>
</gene>
<dbReference type="AlphaFoldDB" id="A0A4V1P553"/>
<evidence type="ECO:0000313" key="3">
    <source>
        <dbReference type="Proteomes" id="UP000290819"/>
    </source>
</evidence>
<protein>
    <submittedName>
        <fullName evidence="2">Uncharacterized protein</fullName>
    </submittedName>
</protein>
<reference evidence="2 3" key="1">
    <citation type="submission" date="2017-03" db="EMBL/GenBank/DDBJ databases">
        <authorList>
            <person name="Safronova V.I."/>
            <person name="Sazanova A.L."/>
            <person name="Chirak E.R."/>
        </authorList>
    </citation>
    <scope>NUCLEOTIDE SEQUENCE [LARGE SCALE GENOMIC DNA]</scope>
    <source>
        <strain evidence="2 3">Opo-243</strain>
    </source>
</reference>
<sequence>MTPALLLARDCIIYWVNVWVAPVECVFDMIESELVRRGVALEGPSPLPRPPSEDPGIPTCSTSSKCSTSCRWNRPPVLHCGPD</sequence>